<dbReference type="GO" id="GO:0009113">
    <property type="term" value="P:purine nucleobase biosynthetic process"/>
    <property type="evidence" value="ECO:0007669"/>
    <property type="project" value="InterPro"/>
</dbReference>
<evidence type="ECO:0000256" key="3">
    <source>
        <dbReference type="ARBA" id="ARBA00022598"/>
    </source>
</evidence>
<dbReference type="GO" id="GO:0046872">
    <property type="term" value="F:metal ion binding"/>
    <property type="evidence" value="ECO:0007669"/>
    <property type="project" value="InterPro"/>
</dbReference>
<dbReference type="HAMAP" id="MF_00138">
    <property type="entry name" value="GARS"/>
    <property type="match status" value="1"/>
</dbReference>
<dbReference type="HOGENOM" id="CLU_027420_3_0_10"/>
<dbReference type="Pfam" id="PF02843">
    <property type="entry name" value="GARS_C"/>
    <property type="match status" value="1"/>
</dbReference>
<evidence type="ECO:0000256" key="1">
    <source>
        <dbReference type="ARBA" id="ARBA00005174"/>
    </source>
</evidence>
<proteinExistence type="inferred from homology"/>
<evidence type="ECO:0000256" key="2">
    <source>
        <dbReference type="ARBA" id="ARBA00013255"/>
    </source>
</evidence>
<keyword evidence="5 10" id="KW-0658">Purine biosynthesis</keyword>
<dbReference type="InterPro" id="IPR037123">
    <property type="entry name" value="PRibGlycinamide_synth_C_sf"/>
</dbReference>
<dbReference type="GO" id="GO:0005524">
    <property type="term" value="F:ATP binding"/>
    <property type="evidence" value="ECO:0007669"/>
    <property type="project" value="UniProtKB-UniRule"/>
</dbReference>
<dbReference type="SUPFAM" id="SSF52440">
    <property type="entry name" value="PreATP-grasp domain"/>
    <property type="match status" value="1"/>
</dbReference>
<dbReference type="Pfam" id="PF01071">
    <property type="entry name" value="GARS_A"/>
    <property type="match status" value="1"/>
</dbReference>
<dbReference type="NCBIfam" id="TIGR00877">
    <property type="entry name" value="purD"/>
    <property type="match status" value="1"/>
</dbReference>
<dbReference type="EC" id="6.3.4.13" evidence="2 10"/>
<evidence type="ECO:0000313" key="13">
    <source>
        <dbReference type="EMBL" id="EKY04273.1"/>
    </source>
</evidence>
<keyword evidence="3 10" id="KW-0436">Ligase</keyword>
<dbReference type="EMBL" id="AMEP01000008">
    <property type="protein sequence ID" value="EKY04273.1"/>
    <property type="molecule type" value="Genomic_DNA"/>
</dbReference>
<dbReference type="InterPro" id="IPR020560">
    <property type="entry name" value="PRibGlycinamide_synth_C-dom"/>
</dbReference>
<dbReference type="Proteomes" id="UP000010433">
    <property type="component" value="Unassembled WGS sequence"/>
</dbReference>
<reference evidence="13 14" key="1">
    <citation type="submission" date="2012-05" db="EMBL/GenBank/DDBJ databases">
        <authorList>
            <person name="Weinstock G."/>
            <person name="Sodergren E."/>
            <person name="Lobos E.A."/>
            <person name="Fulton L."/>
            <person name="Fulton R."/>
            <person name="Courtney L."/>
            <person name="Fronick C."/>
            <person name="O'Laughlin M."/>
            <person name="Godfrey J."/>
            <person name="Wilson R.M."/>
            <person name="Miner T."/>
            <person name="Farmer C."/>
            <person name="Delehaunty K."/>
            <person name="Cordes M."/>
            <person name="Minx P."/>
            <person name="Tomlinson C."/>
            <person name="Chen J."/>
            <person name="Wollam A."/>
            <person name="Pepin K.H."/>
            <person name="Bhonagiri V."/>
            <person name="Zhang X."/>
            <person name="Suruliraj S."/>
            <person name="Warren W."/>
            <person name="Mitreva M."/>
            <person name="Mardis E.R."/>
            <person name="Wilson R.K."/>
        </authorList>
    </citation>
    <scope>NUCLEOTIDE SEQUENCE [LARGE SCALE GENOMIC DNA]</scope>
    <source>
        <strain evidence="13 14">F0055</strain>
    </source>
</reference>
<dbReference type="GO" id="GO:0006189">
    <property type="term" value="P:'de novo' IMP biosynthetic process"/>
    <property type="evidence" value="ECO:0007669"/>
    <property type="project" value="UniProtKB-UniRule"/>
</dbReference>
<dbReference type="GO" id="GO:0004637">
    <property type="term" value="F:phosphoribosylamine-glycine ligase activity"/>
    <property type="evidence" value="ECO:0007669"/>
    <property type="project" value="UniProtKB-UniRule"/>
</dbReference>
<evidence type="ECO:0000256" key="6">
    <source>
        <dbReference type="ARBA" id="ARBA00022840"/>
    </source>
</evidence>
<evidence type="ECO:0000256" key="7">
    <source>
        <dbReference type="ARBA" id="ARBA00038345"/>
    </source>
</evidence>
<comment type="caution">
    <text evidence="13">The sequence shown here is derived from an EMBL/GenBank/DDBJ whole genome shotgun (WGS) entry which is preliminary data.</text>
</comment>
<dbReference type="Pfam" id="PF02844">
    <property type="entry name" value="GARS_N"/>
    <property type="match status" value="1"/>
</dbReference>
<dbReference type="InterPro" id="IPR000115">
    <property type="entry name" value="PRibGlycinamide_synth"/>
</dbReference>
<evidence type="ECO:0000256" key="11">
    <source>
        <dbReference type="PROSITE-ProRule" id="PRU00409"/>
    </source>
</evidence>
<dbReference type="InterPro" id="IPR020561">
    <property type="entry name" value="PRibGlycinamid_synth_ATP-grasp"/>
</dbReference>
<dbReference type="UniPathway" id="UPA00074">
    <property type="reaction ID" value="UER00125"/>
</dbReference>
<dbReference type="STRING" id="1127699.HMPREF9151_00047"/>
<keyword evidence="6 11" id="KW-0067">ATP-binding</keyword>
<keyword evidence="14" id="KW-1185">Reference proteome</keyword>
<dbReference type="OrthoDB" id="9807240at2"/>
<name>L1NLN1_9BACT</name>
<dbReference type="Gene3D" id="3.40.50.20">
    <property type="match status" value="1"/>
</dbReference>
<evidence type="ECO:0000256" key="9">
    <source>
        <dbReference type="ARBA" id="ARBA00042864"/>
    </source>
</evidence>
<keyword evidence="4 11" id="KW-0547">Nucleotide-binding</keyword>
<comment type="similarity">
    <text evidence="7 10">Belongs to the GARS family.</text>
</comment>
<evidence type="ECO:0000256" key="4">
    <source>
        <dbReference type="ARBA" id="ARBA00022741"/>
    </source>
</evidence>
<evidence type="ECO:0000256" key="5">
    <source>
        <dbReference type="ARBA" id="ARBA00022755"/>
    </source>
</evidence>
<evidence type="ECO:0000256" key="8">
    <source>
        <dbReference type="ARBA" id="ARBA00042242"/>
    </source>
</evidence>
<comment type="catalytic activity">
    <reaction evidence="10">
        <text>5-phospho-beta-D-ribosylamine + glycine + ATP = N(1)-(5-phospho-beta-D-ribosyl)glycinamide + ADP + phosphate + H(+)</text>
        <dbReference type="Rhea" id="RHEA:17453"/>
        <dbReference type="ChEBI" id="CHEBI:15378"/>
        <dbReference type="ChEBI" id="CHEBI:30616"/>
        <dbReference type="ChEBI" id="CHEBI:43474"/>
        <dbReference type="ChEBI" id="CHEBI:57305"/>
        <dbReference type="ChEBI" id="CHEBI:58681"/>
        <dbReference type="ChEBI" id="CHEBI:143788"/>
        <dbReference type="ChEBI" id="CHEBI:456216"/>
        <dbReference type="EC" id="6.3.4.13"/>
    </reaction>
</comment>
<dbReference type="PATRIC" id="fig|1127699.3.peg.40"/>
<dbReference type="InterPro" id="IPR011054">
    <property type="entry name" value="Rudment_hybrid_motif"/>
</dbReference>
<evidence type="ECO:0000313" key="14">
    <source>
        <dbReference type="Proteomes" id="UP000010433"/>
    </source>
</evidence>
<dbReference type="AlphaFoldDB" id="L1NLN1"/>
<dbReference type="PROSITE" id="PS50975">
    <property type="entry name" value="ATP_GRASP"/>
    <property type="match status" value="1"/>
</dbReference>
<dbReference type="Gene3D" id="3.30.470.20">
    <property type="entry name" value="ATP-grasp fold, B domain"/>
    <property type="match status" value="1"/>
</dbReference>
<feature type="domain" description="ATP-grasp" evidence="12">
    <location>
        <begin position="111"/>
        <end position="318"/>
    </location>
</feature>
<dbReference type="InterPro" id="IPR013815">
    <property type="entry name" value="ATP_grasp_subdomain_1"/>
</dbReference>
<dbReference type="SUPFAM" id="SSF51246">
    <property type="entry name" value="Rudiment single hybrid motif"/>
    <property type="match status" value="1"/>
</dbReference>
<dbReference type="Gene3D" id="3.30.1490.20">
    <property type="entry name" value="ATP-grasp fold, A domain"/>
    <property type="match status" value="1"/>
</dbReference>
<comment type="pathway">
    <text evidence="1 10">Purine metabolism; IMP biosynthesis via de novo pathway; N(1)-(5-phospho-D-ribosyl)glycinamide from 5-phospho-alpha-D-ribose 1-diphosphate: step 2/2.</text>
</comment>
<evidence type="ECO:0000259" key="12">
    <source>
        <dbReference type="PROSITE" id="PS50975"/>
    </source>
</evidence>
<organism evidence="13 14">
    <name type="scientific">Hoylesella saccharolytica F0055</name>
    <dbReference type="NCBI Taxonomy" id="1127699"/>
    <lineage>
        <taxon>Bacteria</taxon>
        <taxon>Pseudomonadati</taxon>
        <taxon>Bacteroidota</taxon>
        <taxon>Bacteroidia</taxon>
        <taxon>Bacteroidales</taxon>
        <taxon>Prevotellaceae</taxon>
        <taxon>Hoylesella</taxon>
    </lineage>
</organism>
<gene>
    <name evidence="10" type="primary">purD</name>
    <name evidence="13" type="ORF">HMPREF9151_00047</name>
</gene>
<dbReference type="SUPFAM" id="SSF56059">
    <property type="entry name" value="Glutathione synthetase ATP-binding domain-like"/>
    <property type="match status" value="1"/>
</dbReference>
<dbReference type="SMART" id="SM01209">
    <property type="entry name" value="GARS_A"/>
    <property type="match status" value="1"/>
</dbReference>
<accession>L1NLN1</accession>
<dbReference type="InterPro" id="IPR011761">
    <property type="entry name" value="ATP-grasp"/>
</dbReference>
<sequence>MKILLLGSGGREHALAWKIAQSEKVERLFIAPGNTGTALVGENVPIGVNDFDQLKEFVLSRHVDMVVVGPEDPLVQGIYDAFKDDPLTADISVIGPSKQGAALEGSKDFAKGFMARHGIPTARYQTITAQTIEEGIAFLETLKPPYVLKADGLCAGKGVLILPTLDKARKELREMLGGMFGKASASVVIEEFLSGVECSVFVLTDGRNYKILPEAKDYKRIGERDTGLNTGGMGSVTPVPFATKDWMRKVEERIIRPTINGLSAEHIDYKGFVFFGLINVKGEPMVIEYNCRMGDPETESVMLRLKSDIVDLFEGVAEGNLDQRLIAFDERVAVCVMLVSGGYPQAYKKGYPILGLDKVKDSIVFHSGTALKNGEIVSDGGRVVAVSSYGKDKNEALRKSFEAVDQIEFIDKYYRRDIGQDL</sequence>
<dbReference type="SMART" id="SM01210">
    <property type="entry name" value="GARS_C"/>
    <property type="match status" value="1"/>
</dbReference>
<dbReference type="PANTHER" id="PTHR43472">
    <property type="entry name" value="PHOSPHORIBOSYLAMINE--GLYCINE LIGASE"/>
    <property type="match status" value="1"/>
</dbReference>
<dbReference type="Gene3D" id="3.90.600.10">
    <property type="entry name" value="Phosphoribosylglycinamide synthetase, C-terminal domain"/>
    <property type="match status" value="1"/>
</dbReference>
<dbReference type="InterPro" id="IPR020562">
    <property type="entry name" value="PRibGlycinamide_synth_N"/>
</dbReference>
<dbReference type="RefSeq" id="WP_009161946.1">
    <property type="nucleotide sequence ID" value="NZ_KB290979.1"/>
</dbReference>
<dbReference type="InterPro" id="IPR016185">
    <property type="entry name" value="PreATP-grasp_dom_sf"/>
</dbReference>
<protein>
    <recommendedName>
        <fullName evidence="2 10">Phosphoribosylamine--glycine ligase</fullName>
        <ecNumber evidence="2 10">6.3.4.13</ecNumber>
    </recommendedName>
    <alternativeName>
        <fullName evidence="10">GARS</fullName>
    </alternativeName>
    <alternativeName>
        <fullName evidence="8 10">Glycinamide ribonucleotide synthetase</fullName>
    </alternativeName>
    <alternativeName>
        <fullName evidence="9 10">Phosphoribosylglycinamide synthetase</fullName>
    </alternativeName>
</protein>
<evidence type="ECO:0000256" key="10">
    <source>
        <dbReference type="HAMAP-Rule" id="MF_00138"/>
    </source>
</evidence>
<dbReference type="PANTHER" id="PTHR43472:SF1">
    <property type="entry name" value="PHOSPHORIBOSYLAMINE--GLYCINE LIGASE, CHLOROPLASTIC"/>
    <property type="match status" value="1"/>
</dbReference>